<dbReference type="SUPFAM" id="SSF51430">
    <property type="entry name" value="NAD(P)-linked oxidoreductase"/>
    <property type="match status" value="1"/>
</dbReference>
<keyword evidence="4" id="KW-1185">Reference proteome</keyword>
<accession>A0A366DLB7</accession>
<feature type="domain" description="NADP-dependent oxidoreductase" evidence="2">
    <location>
        <begin position="15"/>
        <end position="286"/>
    </location>
</feature>
<dbReference type="PRINTS" id="PR00069">
    <property type="entry name" value="ALDKETRDTASE"/>
</dbReference>
<reference evidence="3 4" key="1">
    <citation type="submission" date="2018-06" db="EMBL/GenBank/DDBJ databases">
        <title>Genomic Encyclopedia of Type Strains, Phase IV (KMG-IV): sequencing the most valuable type-strain genomes for metagenomic binning, comparative biology and taxonomic classification.</title>
        <authorList>
            <person name="Goeker M."/>
        </authorList>
    </citation>
    <scope>NUCLEOTIDE SEQUENCE [LARGE SCALE GENOMIC DNA]</scope>
    <source>
        <strain evidence="3 4">DSM 44599</strain>
    </source>
</reference>
<protein>
    <submittedName>
        <fullName evidence="3">Aryl-alcohol dehydrogenase-like predicted oxidoreductase</fullName>
    </submittedName>
</protein>
<evidence type="ECO:0000313" key="3">
    <source>
        <dbReference type="EMBL" id="RBO90279.1"/>
    </source>
</evidence>
<dbReference type="PANTHER" id="PTHR43625:SF40">
    <property type="entry name" value="ALDO-KETO REDUCTASE YAKC [NADP(+)]"/>
    <property type="match status" value="1"/>
</dbReference>
<dbReference type="CDD" id="cd19088">
    <property type="entry name" value="AKR_AKR13B1"/>
    <property type="match status" value="1"/>
</dbReference>
<dbReference type="PANTHER" id="PTHR43625">
    <property type="entry name" value="AFLATOXIN B1 ALDEHYDE REDUCTASE"/>
    <property type="match status" value="1"/>
</dbReference>
<dbReference type="STRING" id="1210090.GCA_001613185_04626"/>
<dbReference type="InterPro" id="IPR036812">
    <property type="entry name" value="NAD(P)_OxRdtase_dom_sf"/>
</dbReference>
<keyword evidence="1" id="KW-0560">Oxidoreductase</keyword>
<dbReference type="Proteomes" id="UP000252586">
    <property type="component" value="Unassembled WGS sequence"/>
</dbReference>
<dbReference type="Pfam" id="PF00248">
    <property type="entry name" value="Aldo_ket_red"/>
    <property type="match status" value="1"/>
</dbReference>
<organism evidence="3 4">
    <name type="scientific">Nocardia puris</name>
    <dbReference type="NCBI Taxonomy" id="208602"/>
    <lineage>
        <taxon>Bacteria</taxon>
        <taxon>Bacillati</taxon>
        <taxon>Actinomycetota</taxon>
        <taxon>Actinomycetes</taxon>
        <taxon>Mycobacteriales</taxon>
        <taxon>Nocardiaceae</taxon>
        <taxon>Nocardia</taxon>
    </lineage>
</organism>
<sequence length="288" mass="31368">MRTDYAFDTDFHVHRIGLGTMRMADRPDQRHGMTAPIWHPPTDRADLIDFLRAAADAGVNHFDTADAYALGAGEELLAEALAPFRTEVTIATKIGNTRPSPAEWVPLGRPEFLRQQLESSLRRLRTDRLDLLYLHRVDPTVPLADQLGVLENARREGKVRAIGISGVDAAQLAEARNIAPITAVQNNYSLGDRTHDDIVALTRAAGIAFVAFFPLTLGLAATDPRATKIAAAHSISPTRLALAWLLHKGDHLLPIPGTTNLTHLKDNLAALDVHLSEDELATLDSISG</sequence>
<gene>
    <name evidence="3" type="ORF">DFR74_106164</name>
</gene>
<dbReference type="OrthoDB" id="9768793at2"/>
<evidence type="ECO:0000313" key="4">
    <source>
        <dbReference type="Proteomes" id="UP000252586"/>
    </source>
</evidence>
<dbReference type="GO" id="GO:0005737">
    <property type="term" value="C:cytoplasm"/>
    <property type="evidence" value="ECO:0007669"/>
    <property type="project" value="TreeGrafter"/>
</dbReference>
<dbReference type="InterPro" id="IPR050791">
    <property type="entry name" value="Aldo-Keto_reductase"/>
</dbReference>
<dbReference type="AlphaFoldDB" id="A0A366DLB7"/>
<dbReference type="RefSeq" id="WP_067511362.1">
    <property type="nucleotide sequence ID" value="NZ_QNRE01000006.1"/>
</dbReference>
<name>A0A366DLB7_9NOCA</name>
<dbReference type="EMBL" id="QNRE01000006">
    <property type="protein sequence ID" value="RBO90279.1"/>
    <property type="molecule type" value="Genomic_DNA"/>
</dbReference>
<evidence type="ECO:0000256" key="1">
    <source>
        <dbReference type="ARBA" id="ARBA00023002"/>
    </source>
</evidence>
<dbReference type="InterPro" id="IPR023210">
    <property type="entry name" value="NADP_OxRdtase_dom"/>
</dbReference>
<dbReference type="Gene3D" id="3.20.20.100">
    <property type="entry name" value="NADP-dependent oxidoreductase domain"/>
    <property type="match status" value="1"/>
</dbReference>
<comment type="caution">
    <text evidence="3">The sequence shown here is derived from an EMBL/GenBank/DDBJ whole genome shotgun (WGS) entry which is preliminary data.</text>
</comment>
<dbReference type="GO" id="GO:0016491">
    <property type="term" value="F:oxidoreductase activity"/>
    <property type="evidence" value="ECO:0007669"/>
    <property type="project" value="UniProtKB-KW"/>
</dbReference>
<dbReference type="InterPro" id="IPR020471">
    <property type="entry name" value="AKR"/>
</dbReference>
<proteinExistence type="predicted"/>
<evidence type="ECO:0000259" key="2">
    <source>
        <dbReference type="Pfam" id="PF00248"/>
    </source>
</evidence>